<comment type="similarity">
    <text evidence="3 10">Belongs to the cytochrome P450 family.</text>
</comment>
<dbReference type="InterPro" id="IPR001128">
    <property type="entry name" value="Cyt_P450"/>
</dbReference>
<dbReference type="Proteomes" id="UP000028524">
    <property type="component" value="Unassembled WGS sequence"/>
</dbReference>
<dbReference type="GO" id="GO:0005506">
    <property type="term" value="F:iron ion binding"/>
    <property type="evidence" value="ECO:0007669"/>
    <property type="project" value="InterPro"/>
</dbReference>
<dbReference type="GO" id="GO:0016705">
    <property type="term" value="F:oxidoreductase activity, acting on paired donors, with incorporation or reduction of molecular oxygen"/>
    <property type="evidence" value="ECO:0007669"/>
    <property type="project" value="InterPro"/>
</dbReference>
<sequence length="504" mass="57314">MFAPPLFVVGAALLLVYVVFQRVQQHRRGPLPPGPSGLPLIGNIKDLPPPGIPEWTHWLKHKDLYGPISSVTVLGQTIVILHDREAIFEILEKRALRNSSRPNLVFANDVVGYRDMMVMMPYDREHRLQRKIAATQVGNKSILRFEPVQEFEVLRFLKRVYVDPANLRHHLHSLSGSVMLRILYNYKTDPDKKDPLVIISNKVMDEFSKATSPGTWMVDLIPWLRYVPEWFPGAEFKKTAKLWRDHLMHSIYDPYDFVVEQMNKGNDDISYLAGLIGDVHRPISEEEKTTISWSASGLFNAGTDTTSGTLHAFIMAMVLFPGVQKRAQEEIDRVVGGSRLPTFSDKANLPYLRAVVQEAVRWHTLVPMGFPHLATEDDTYAGYSIPKDSIIIASIGWLMHDPAVYHDPDEFKPERFLEPYNEPLATTVIFGFGRRVCPGRWIAEQTLFLAIAQTLATFTMKKAVDAQGNEIEVIIQAQAGILSHLEPFPFQITPRSEKHQKFLE</sequence>
<dbReference type="CDD" id="cd11065">
    <property type="entry name" value="CYP64-like"/>
    <property type="match status" value="1"/>
</dbReference>
<dbReference type="InParanoid" id="A0A084QVU3"/>
<feature type="signal peptide" evidence="11">
    <location>
        <begin position="1"/>
        <end position="21"/>
    </location>
</feature>
<evidence type="ECO:0000256" key="2">
    <source>
        <dbReference type="ARBA" id="ARBA00004685"/>
    </source>
</evidence>
<dbReference type="InterPro" id="IPR002401">
    <property type="entry name" value="Cyt_P450_E_grp-I"/>
</dbReference>
<dbReference type="PRINTS" id="PR00463">
    <property type="entry name" value="EP450I"/>
</dbReference>
<evidence type="ECO:0000256" key="6">
    <source>
        <dbReference type="ARBA" id="ARBA00023002"/>
    </source>
</evidence>
<name>A0A084QVU3_STAC4</name>
<keyword evidence="4 9" id="KW-0349">Heme</keyword>
<keyword evidence="11" id="KW-0732">Signal</keyword>
<dbReference type="Gene3D" id="1.10.630.10">
    <property type="entry name" value="Cytochrome P450"/>
    <property type="match status" value="1"/>
</dbReference>
<evidence type="ECO:0000256" key="9">
    <source>
        <dbReference type="PIRSR" id="PIRSR602401-1"/>
    </source>
</evidence>
<dbReference type="PANTHER" id="PTHR46300">
    <property type="entry name" value="P450, PUTATIVE (EUROFUNG)-RELATED-RELATED"/>
    <property type="match status" value="1"/>
</dbReference>
<proteinExistence type="inferred from homology"/>
<evidence type="ECO:0000256" key="8">
    <source>
        <dbReference type="ARBA" id="ARBA00023033"/>
    </source>
</evidence>
<feature type="chain" id="PRO_5001779905" description="Cytochrome P450" evidence="11">
    <location>
        <begin position="22"/>
        <end position="504"/>
    </location>
</feature>
<dbReference type="InterPro" id="IPR017972">
    <property type="entry name" value="Cyt_P450_CS"/>
</dbReference>
<keyword evidence="5 9" id="KW-0479">Metal-binding</keyword>
<dbReference type="InterPro" id="IPR036396">
    <property type="entry name" value="Cyt_P450_sf"/>
</dbReference>
<dbReference type="InterPro" id="IPR050364">
    <property type="entry name" value="Cytochrome_P450_fung"/>
</dbReference>
<dbReference type="HOGENOM" id="CLU_001570_2_3_1"/>
<evidence type="ECO:0008006" key="14">
    <source>
        <dbReference type="Google" id="ProtNLM"/>
    </source>
</evidence>
<evidence type="ECO:0000256" key="1">
    <source>
        <dbReference type="ARBA" id="ARBA00001971"/>
    </source>
</evidence>
<evidence type="ECO:0000256" key="10">
    <source>
        <dbReference type="RuleBase" id="RU000461"/>
    </source>
</evidence>
<evidence type="ECO:0000256" key="4">
    <source>
        <dbReference type="ARBA" id="ARBA00022617"/>
    </source>
</evidence>
<protein>
    <recommendedName>
        <fullName evidence="14">Cytochrome P450</fullName>
    </recommendedName>
</protein>
<gene>
    <name evidence="12" type="ORF">S40285_02540</name>
</gene>
<organism evidence="12 13">
    <name type="scientific">Stachybotrys chlorohalonatus (strain IBT 40285)</name>
    <dbReference type="NCBI Taxonomy" id="1283841"/>
    <lineage>
        <taxon>Eukaryota</taxon>
        <taxon>Fungi</taxon>
        <taxon>Dikarya</taxon>
        <taxon>Ascomycota</taxon>
        <taxon>Pezizomycotina</taxon>
        <taxon>Sordariomycetes</taxon>
        <taxon>Hypocreomycetidae</taxon>
        <taxon>Hypocreales</taxon>
        <taxon>Stachybotryaceae</taxon>
        <taxon>Stachybotrys</taxon>
    </lineage>
</organism>
<evidence type="ECO:0000256" key="7">
    <source>
        <dbReference type="ARBA" id="ARBA00023004"/>
    </source>
</evidence>
<evidence type="ECO:0000256" key="3">
    <source>
        <dbReference type="ARBA" id="ARBA00010617"/>
    </source>
</evidence>
<dbReference type="OrthoDB" id="2789670at2759"/>
<dbReference type="EMBL" id="KL660000">
    <property type="protein sequence ID" value="KFA68078.1"/>
    <property type="molecule type" value="Genomic_DNA"/>
</dbReference>
<dbReference type="AlphaFoldDB" id="A0A084QVU3"/>
<keyword evidence="13" id="KW-1185">Reference proteome</keyword>
<keyword evidence="7 9" id="KW-0408">Iron</keyword>
<accession>A0A084QVU3</accession>
<feature type="binding site" description="axial binding residue" evidence="9">
    <location>
        <position position="437"/>
    </location>
    <ligand>
        <name>heme</name>
        <dbReference type="ChEBI" id="CHEBI:30413"/>
    </ligand>
    <ligandPart>
        <name>Fe</name>
        <dbReference type="ChEBI" id="CHEBI:18248"/>
    </ligandPart>
</feature>
<comment type="pathway">
    <text evidence="2">Mycotoxin biosynthesis.</text>
</comment>
<reference evidence="12 13" key="1">
    <citation type="journal article" date="2014" name="BMC Genomics">
        <title>Comparative genome sequencing reveals chemotype-specific gene clusters in the toxigenic black mold Stachybotrys.</title>
        <authorList>
            <person name="Semeiks J."/>
            <person name="Borek D."/>
            <person name="Otwinowski Z."/>
            <person name="Grishin N.V."/>
        </authorList>
    </citation>
    <scope>NUCLEOTIDE SEQUENCE [LARGE SCALE GENOMIC DNA]</scope>
    <source>
        <strain evidence="12 13">IBT 40285</strain>
    </source>
</reference>
<evidence type="ECO:0000256" key="11">
    <source>
        <dbReference type="SAM" id="SignalP"/>
    </source>
</evidence>
<dbReference type="SUPFAM" id="SSF48264">
    <property type="entry name" value="Cytochrome P450"/>
    <property type="match status" value="1"/>
</dbReference>
<evidence type="ECO:0000256" key="5">
    <source>
        <dbReference type="ARBA" id="ARBA00022723"/>
    </source>
</evidence>
<comment type="cofactor">
    <cofactor evidence="1 9">
        <name>heme</name>
        <dbReference type="ChEBI" id="CHEBI:30413"/>
    </cofactor>
</comment>
<dbReference type="PANTHER" id="PTHR46300:SF7">
    <property type="entry name" value="P450, PUTATIVE (EUROFUNG)-RELATED"/>
    <property type="match status" value="1"/>
</dbReference>
<dbReference type="STRING" id="1283841.A0A084QVU3"/>
<dbReference type="GO" id="GO:0004497">
    <property type="term" value="F:monooxygenase activity"/>
    <property type="evidence" value="ECO:0007669"/>
    <property type="project" value="UniProtKB-KW"/>
</dbReference>
<dbReference type="OMA" id="TIQWVMR"/>
<dbReference type="PRINTS" id="PR00385">
    <property type="entry name" value="P450"/>
</dbReference>
<dbReference type="GO" id="GO:0020037">
    <property type="term" value="F:heme binding"/>
    <property type="evidence" value="ECO:0007669"/>
    <property type="project" value="InterPro"/>
</dbReference>
<evidence type="ECO:0000313" key="12">
    <source>
        <dbReference type="EMBL" id="KFA68078.1"/>
    </source>
</evidence>
<evidence type="ECO:0000313" key="13">
    <source>
        <dbReference type="Proteomes" id="UP000028524"/>
    </source>
</evidence>
<keyword evidence="6 10" id="KW-0560">Oxidoreductase</keyword>
<dbReference type="Pfam" id="PF00067">
    <property type="entry name" value="p450"/>
    <property type="match status" value="1"/>
</dbReference>
<keyword evidence="8 10" id="KW-0503">Monooxygenase</keyword>
<dbReference type="PROSITE" id="PS00086">
    <property type="entry name" value="CYTOCHROME_P450"/>
    <property type="match status" value="1"/>
</dbReference>